<dbReference type="Gene3D" id="3.30.1520.10">
    <property type="entry name" value="Phox-like domain"/>
    <property type="match status" value="1"/>
</dbReference>
<keyword evidence="5" id="KW-1185">Reference proteome</keyword>
<dbReference type="Proteomes" id="UP001180020">
    <property type="component" value="Unassembled WGS sequence"/>
</dbReference>
<dbReference type="AlphaFoldDB" id="A0AAV9F8N7"/>
<dbReference type="GO" id="GO:0035091">
    <property type="term" value="F:phosphatidylinositol binding"/>
    <property type="evidence" value="ECO:0007669"/>
    <property type="project" value="InterPro"/>
</dbReference>
<feature type="compositionally biased region" description="Low complexity" evidence="2">
    <location>
        <begin position="47"/>
        <end position="67"/>
    </location>
</feature>
<feature type="coiled-coil region" evidence="1">
    <location>
        <begin position="229"/>
        <end position="263"/>
    </location>
</feature>
<evidence type="ECO:0000313" key="5">
    <source>
        <dbReference type="Proteomes" id="UP001180020"/>
    </source>
</evidence>
<dbReference type="InterPro" id="IPR044279">
    <property type="entry name" value="SNX2A/B"/>
</dbReference>
<dbReference type="PANTHER" id="PTHR46757:SF2">
    <property type="entry name" value="OS05G0346100 PROTEIN"/>
    <property type="match status" value="1"/>
</dbReference>
<dbReference type="PANTHER" id="PTHR46757">
    <property type="entry name" value="SORTING NEXIN-RELATED"/>
    <property type="match status" value="1"/>
</dbReference>
<dbReference type="InterPro" id="IPR015404">
    <property type="entry name" value="Vps5_C"/>
</dbReference>
<name>A0AAV9F8N7_ACOCL</name>
<feature type="region of interest" description="Disordered" evidence="2">
    <location>
        <begin position="1"/>
        <end position="70"/>
    </location>
</feature>
<proteinExistence type="predicted"/>
<evidence type="ECO:0000259" key="3">
    <source>
        <dbReference type="Pfam" id="PF09325"/>
    </source>
</evidence>
<dbReference type="InterPro" id="IPR036871">
    <property type="entry name" value="PX_dom_sf"/>
</dbReference>
<evidence type="ECO:0000256" key="2">
    <source>
        <dbReference type="SAM" id="MobiDB-lite"/>
    </source>
</evidence>
<reference evidence="4" key="2">
    <citation type="submission" date="2023-06" db="EMBL/GenBank/DDBJ databases">
        <authorList>
            <person name="Ma L."/>
            <person name="Liu K.-W."/>
            <person name="Li Z."/>
            <person name="Hsiao Y.-Y."/>
            <person name="Qi Y."/>
            <person name="Fu T."/>
            <person name="Tang G."/>
            <person name="Zhang D."/>
            <person name="Sun W.-H."/>
            <person name="Liu D.-K."/>
            <person name="Li Y."/>
            <person name="Chen G.-Z."/>
            <person name="Liu X.-D."/>
            <person name="Liao X.-Y."/>
            <person name="Jiang Y.-T."/>
            <person name="Yu X."/>
            <person name="Hao Y."/>
            <person name="Huang J."/>
            <person name="Zhao X.-W."/>
            <person name="Ke S."/>
            <person name="Chen Y.-Y."/>
            <person name="Wu W.-L."/>
            <person name="Hsu J.-L."/>
            <person name="Lin Y.-F."/>
            <person name="Huang M.-D."/>
            <person name="Li C.-Y."/>
            <person name="Huang L."/>
            <person name="Wang Z.-W."/>
            <person name="Zhao X."/>
            <person name="Zhong W.-Y."/>
            <person name="Peng D.-H."/>
            <person name="Ahmad S."/>
            <person name="Lan S."/>
            <person name="Zhang J.-S."/>
            <person name="Tsai W.-C."/>
            <person name="Van De Peer Y."/>
            <person name="Liu Z.-J."/>
        </authorList>
    </citation>
    <scope>NUCLEOTIDE SEQUENCE</scope>
    <source>
        <strain evidence="4">CP</strain>
        <tissue evidence="4">Leaves</tissue>
    </source>
</reference>
<comment type="caution">
    <text evidence="4">The sequence shown here is derived from an EMBL/GenBank/DDBJ whole genome shotgun (WGS) entry which is preliminary data.</text>
</comment>
<dbReference type="EMBL" id="JAUJYO010000003">
    <property type="protein sequence ID" value="KAK1321554.1"/>
    <property type="molecule type" value="Genomic_DNA"/>
</dbReference>
<accession>A0AAV9F8N7</accession>
<dbReference type="SUPFAM" id="SSF64268">
    <property type="entry name" value="PX domain"/>
    <property type="match status" value="1"/>
</dbReference>
<evidence type="ECO:0000256" key="1">
    <source>
        <dbReference type="SAM" id="Coils"/>
    </source>
</evidence>
<gene>
    <name evidence="4" type="primary">SNX2B</name>
    <name evidence="4" type="ORF">QJS10_CPA03g01042</name>
</gene>
<protein>
    <submittedName>
        <fullName evidence="4">Sorting nexin 2B</fullName>
    </submittedName>
</protein>
<reference evidence="4" key="1">
    <citation type="journal article" date="2023" name="Nat. Commun.">
        <title>Diploid and tetraploid genomes of Acorus and the evolution of monocots.</title>
        <authorList>
            <person name="Ma L."/>
            <person name="Liu K.W."/>
            <person name="Li Z."/>
            <person name="Hsiao Y.Y."/>
            <person name="Qi Y."/>
            <person name="Fu T."/>
            <person name="Tang G.D."/>
            <person name="Zhang D."/>
            <person name="Sun W.H."/>
            <person name="Liu D.K."/>
            <person name="Li Y."/>
            <person name="Chen G.Z."/>
            <person name="Liu X.D."/>
            <person name="Liao X.Y."/>
            <person name="Jiang Y.T."/>
            <person name="Yu X."/>
            <person name="Hao Y."/>
            <person name="Huang J."/>
            <person name="Zhao X.W."/>
            <person name="Ke S."/>
            <person name="Chen Y.Y."/>
            <person name="Wu W.L."/>
            <person name="Hsu J.L."/>
            <person name="Lin Y.F."/>
            <person name="Huang M.D."/>
            <person name="Li C.Y."/>
            <person name="Huang L."/>
            <person name="Wang Z.W."/>
            <person name="Zhao X."/>
            <person name="Zhong W.Y."/>
            <person name="Peng D.H."/>
            <person name="Ahmad S."/>
            <person name="Lan S."/>
            <person name="Zhang J.S."/>
            <person name="Tsai W.C."/>
            <person name="Van de Peer Y."/>
            <person name="Liu Z.J."/>
        </authorList>
    </citation>
    <scope>NUCLEOTIDE SEQUENCE</scope>
    <source>
        <strain evidence="4">CP</strain>
    </source>
</reference>
<dbReference type="InterPro" id="IPR027267">
    <property type="entry name" value="AH/BAR_dom_sf"/>
</dbReference>
<evidence type="ECO:0000313" key="4">
    <source>
        <dbReference type="EMBL" id="KAK1321554.1"/>
    </source>
</evidence>
<organism evidence="4 5">
    <name type="scientific">Acorus calamus</name>
    <name type="common">Sweet flag</name>
    <dbReference type="NCBI Taxonomy" id="4465"/>
    <lineage>
        <taxon>Eukaryota</taxon>
        <taxon>Viridiplantae</taxon>
        <taxon>Streptophyta</taxon>
        <taxon>Embryophyta</taxon>
        <taxon>Tracheophyta</taxon>
        <taxon>Spermatophyta</taxon>
        <taxon>Magnoliopsida</taxon>
        <taxon>Liliopsida</taxon>
        <taxon>Acoraceae</taxon>
        <taxon>Acorus</taxon>
    </lineage>
</organism>
<dbReference type="CDD" id="cd07596">
    <property type="entry name" value="BAR_SNX"/>
    <property type="match status" value="1"/>
</dbReference>
<dbReference type="Pfam" id="PF09325">
    <property type="entry name" value="Vps5"/>
    <property type="match status" value="1"/>
</dbReference>
<dbReference type="GO" id="GO:0031410">
    <property type="term" value="C:cytoplasmic vesicle"/>
    <property type="evidence" value="ECO:0007669"/>
    <property type="project" value="UniProtKB-ARBA"/>
</dbReference>
<feature type="domain" description="Sorting nexin/Vps5-like C-terminal" evidence="3">
    <location>
        <begin position="313"/>
        <end position="434"/>
    </location>
</feature>
<sequence length="443" mass="49245">MMGEESHPLAQMDEDDDNPSQLHHLSPMPFPSYAHHPLSSPPPPPTLDLDPPSSPAPGSASSASSGSAHRRSLLRIAVSSPKKEQETGTSSSSSTYVTYLITTRSDDPDFPIGGSSVRRRFRDVVALADRLAGSYRGCFVPARPGPTRASSRGRLPPPTGVDVASRVIDGVAWWPRQIFGGGGAAVADSWVAREEEVTRAAKGGRDLIRMFKELRQSVANEWGGGTLPVAEEEKEFLERKEKIRDLEAQLGNASQKAEALEKAQQRIGETMGELGLAFIKLTKFENVEAVFNSQRVRAADTKMWLLLPSRQADSIVNCYYDRSSALLAVQTLLSELSSLHSRAEKFETASTKVFGGDKSRIRKLIEIRETIKVTEDTKICALREYERIKENNRSELERLDRERREDFWNMLKGFVINQVGYAEKIANVWEKVAEETRGYAKKK</sequence>
<keyword evidence="1" id="KW-0175">Coiled coil</keyword>
<dbReference type="Gene3D" id="1.20.1270.60">
    <property type="entry name" value="Arfaptin homology (AH) domain/BAR domain"/>
    <property type="match status" value="2"/>
</dbReference>